<dbReference type="GO" id="GO:0016746">
    <property type="term" value="F:acyltransferase activity"/>
    <property type="evidence" value="ECO:0007669"/>
    <property type="project" value="UniProtKB-KW"/>
</dbReference>
<protein>
    <recommendedName>
        <fullName evidence="3">Glycerophosphocholine acyltransferase 1</fullName>
    </recommendedName>
</protein>
<dbReference type="GO" id="GO:0016020">
    <property type="term" value="C:membrane"/>
    <property type="evidence" value="ECO:0007669"/>
    <property type="project" value="UniProtKB-SubCell"/>
</dbReference>
<name>A0A8J4G6U1_9CHLO</name>
<evidence type="ECO:0000313" key="15">
    <source>
        <dbReference type="Proteomes" id="UP000722791"/>
    </source>
</evidence>
<dbReference type="EMBL" id="BNCQ01000008">
    <property type="protein sequence ID" value="GIM01116.1"/>
    <property type="molecule type" value="Genomic_DNA"/>
</dbReference>
<comment type="caution">
    <text evidence="14">The sequence shown here is derived from an EMBL/GenBank/DDBJ whole genome shotgun (WGS) entry which is preliminary data.</text>
</comment>
<evidence type="ECO:0000256" key="1">
    <source>
        <dbReference type="ARBA" id="ARBA00004141"/>
    </source>
</evidence>
<evidence type="ECO:0000256" key="9">
    <source>
        <dbReference type="ARBA" id="ARBA00023136"/>
    </source>
</evidence>
<keyword evidence="10" id="KW-0594">Phospholipid biosynthesis</keyword>
<keyword evidence="5" id="KW-0808">Transferase</keyword>
<dbReference type="InterPro" id="IPR021261">
    <property type="entry name" value="GPCAT"/>
</dbReference>
<evidence type="ECO:0000256" key="3">
    <source>
        <dbReference type="ARBA" id="ARBA00019082"/>
    </source>
</evidence>
<feature type="transmembrane region" description="Helical" evidence="13">
    <location>
        <begin position="248"/>
        <end position="267"/>
    </location>
</feature>
<evidence type="ECO:0000256" key="12">
    <source>
        <dbReference type="ARBA" id="ARBA00023315"/>
    </source>
</evidence>
<evidence type="ECO:0000313" key="14">
    <source>
        <dbReference type="EMBL" id="GIM01116.1"/>
    </source>
</evidence>
<sequence>MRLAARLARPCHKPLLLASRIGLALLGKADLWATTSSGMNVNGGSNSFHMASRRATAIWSQRLQAAAAVFRGGIPCPAFPGGIGPAATVHEAAYGPSGLPAVASCDAQGSPSAQMSANTIHMLLDGASSSASSVRCYTTPAGPPPPCPTPAWLWLGVAPLVFYLAWQILYFLIVQVSAYPPAKAIGYQCDQLLPTSSMLVAHLSQVAFRRMILSGGYETSYRALARRAQRANSPLNRLVRSGGVGRRLFMYGLLQLAFTLVTQALAVVTYHSFAAATLWQVVKFLVPLYLGACHQCQRLPAQQLRAVMASLAAAGVLVSDGQASSKASAVS</sequence>
<evidence type="ECO:0000256" key="10">
    <source>
        <dbReference type="ARBA" id="ARBA00023209"/>
    </source>
</evidence>
<gene>
    <name evidence="14" type="ORF">Vretimale_5960</name>
</gene>
<comment type="subcellular location">
    <subcellularLocation>
        <location evidence="1">Membrane</location>
        <topology evidence="1">Multi-pass membrane protein</topology>
    </subcellularLocation>
</comment>
<dbReference type="PANTHER" id="PTHR31201">
    <property type="entry name" value="OS01G0585100 PROTEIN"/>
    <property type="match status" value="1"/>
</dbReference>
<evidence type="ECO:0000256" key="2">
    <source>
        <dbReference type="ARBA" id="ARBA00006675"/>
    </source>
</evidence>
<keyword evidence="12" id="KW-0012">Acyltransferase</keyword>
<evidence type="ECO:0000256" key="11">
    <source>
        <dbReference type="ARBA" id="ARBA00023264"/>
    </source>
</evidence>
<keyword evidence="9 13" id="KW-0472">Membrane</keyword>
<comment type="similarity">
    <text evidence="2">Belongs to the GPC1 family.</text>
</comment>
<keyword evidence="4" id="KW-0444">Lipid biosynthesis</keyword>
<evidence type="ECO:0000256" key="6">
    <source>
        <dbReference type="ARBA" id="ARBA00022692"/>
    </source>
</evidence>
<keyword evidence="7 13" id="KW-1133">Transmembrane helix</keyword>
<keyword evidence="6 13" id="KW-0812">Transmembrane</keyword>
<dbReference type="PANTHER" id="PTHR31201:SF1">
    <property type="entry name" value="GLYCEROPHOSPHOCHOLINE ACYLTRANSFERASE 1"/>
    <property type="match status" value="1"/>
</dbReference>
<keyword evidence="11" id="KW-1208">Phospholipid metabolism</keyword>
<accession>A0A8J4G6U1</accession>
<organism evidence="14 15">
    <name type="scientific">Volvox reticuliferus</name>
    <dbReference type="NCBI Taxonomy" id="1737510"/>
    <lineage>
        <taxon>Eukaryota</taxon>
        <taxon>Viridiplantae</taxon>
        <taxon>Chlorophyta</taxon>
        <taxon>core chlorophytes</taxon>
        <taxon>Chlorophyceae</taxon>
        <taxon>CS clade</taxon>
        <taxon>Chlamydomonadales</taxon>
        <taxon>Volvocaceae</taxon>
        <taxon>Volvox</taxon>
    </lineage>
</organism>
<evidence type="ECO:0000256" key="4">
    <source>
        <dbReference type="ARBA" id="ARBA00022516"/>
    </source>
</evidence>
<evidence type="ECO:0000256" key="7">
    <source>
        <dbReference type="ARBA" id="ARBA00022989"/>
    </source>
</evidence>
<keyword evidence="8" id="KW-0443">Lipid metabolism</keyword>
<dbReference type="Proteomes" id="UP000722791">
    <property type="component" value="Unassembled WGS sequence"/>
</dbReference>
<evidence type="ECO:0000256" key="5">
    <source>
        <dbReference type="ARBA" id="ARBA00022679"/>
    </source>
</evidence>
<evidence type="ECO:0000256" key="13">
    <source>
        <dbReference type="SAM" id="Phobius"/>
    </source>
</evidence>
<feature type="transmembrane region" description="Helical" evidence="13">
    <location>
        <begin position="151"/>
        <end position="173"/>
    </location>
</feature>
<evidence type="ECO:0000256" key="8">
    <source>
        <dbReference type="ARBA" id="ARBA00023098"/>
    </source>
</evidence>
<dbReference type="GO" id="GO:0006656">
    <property type="term" value="P:phosphatidylcholine biosynthetic process"/>
    <property type="evidence" value="ECO:0007669"/>
    <property type="project" value="TreeGrafter"/>
</dbReference>
<proteinExistence type="inferred from homology"/>
<dbReference type="AlphaFoldDB" id="A0A8J4G6U1"/>
<reference evidence="14" key="1">
    <citation type="journal article" date="2021" name="Proc. Natl. Acad. Sci. U.S.A.">
        <title>Three genomes in the algal genus Volvox reveal the fate of a haploid sex-determining region after a transition to homothallism.</title>
        <authorList>
            <person name="Yamamoto K."/>
            <person name="Hamaji T."/>
            <person name="Kawai-Toyooka H."/>
            <person name="Matsuzaki R."/>
            <person name="Takahashi F."/>
            <person name="Nishimura Y."/>
            <person name="Kawachi M."/>
            <person name="Noguchi H."/>
            <person name="Minakuchi Y."/>
            <person name="Umen J.G."/>
            <person name="Toyoda A."/>
            <person name="Nozaki H."/>
        </authorList>
    </citation>
    <scope>NUCLEOTIDE SEQUENCE</scope>
    <source>
        <strain evidence="14">NIES-3785</strain>
    </source>
</reference>